<keyword evidence="1" id="KW-0472">Membrane</keyword>
<dbReference type="InterPro" id="IPR024563">
    <property type="entry name" value="YqhR"/>
</dbReference>
<sequence length="165" mass="19091">MLNEHELKQYPKAMSFLMMVFWTGLFGGIFWGIIGYIAYFFNFTEVSPNVILEPWALGDWKYGWLGKVISLVFLVIVSIIIAFVYYAVLRKLKGIWFGMGFGIALFLVVFFVLNPIFPGIKPFMELSRDTIITSICLYMLYGTFIGYSINYEYEINKVQDKEAST</sequence>
<evidence type="ECO:0000256" key="1">
    <source>
        <dbReference type="SAM" id="Phobius"/>
    </source>
</evidence>
<dbReference type="OrthoDB" id="2691442at2"/>
<feature type="transmembrane region" description="Helical" evidence="1">
    <location>
        <begin position="130"/>
        <end position="149"/>
    </location>
</feature>
<feature type="transmembrane region" description="Helical" evidence="1">
    <location>
        <begin position="20"/>
        <end position="42"/>
    </location>
</feature>
<evidence type="ECO:0008006" key="4">
    <source>
        <dbReference type="Google" id="ProtNLM"/>
    </source>
</evidence>
<organism evidence="2 3">
    <name type="scientific">Neobacillus cucumis</name>
    <dbReference type="NCBI Taxonomy" id="1740721"/>
    <lineage>
        <taxon>Bacteria</taxon>
        <taxon>Bacillati</taxon>
        <taxon>Bacillota</taxon>
        <taxon>Bacilli</taxon>
        <taxon>Bacillales</taxon>
        <taxon>Bacillaceae</taxon>
        <taxon>Neobacillus</taxon>
    </lineage>
</organism>
<keyword evidence="3" id="KW-1185">Reference proteome</keyword>
<keyword evidence="1" id="KW-1133">Transmembrane helix</keyword>
<dbReference type="Pfam" id="PF11085">
    <property type="entry name" value="YqhR"/>
    <property type="match status" value="1"/>
</dbReference>
<dbReference type="EMBL" id="PGVE01000090">
    <property type="protein sequence ID" value="PLS01729.1"/>
    <property type="molecule type" value="Genomic_DNA"/>
</dbReference>
<evidence type="ECO:0000313" key="2">
    <source>
        <dbReference type="EMBL" id="PLS01729.1"/>
    </source>
</evidence>
<evidence type="ECO:0000313" key="3">
    <source>
        <dbReference type="Proteomes" id="UP000234950"/>
    </source>
</evidence>
<feature type="transmembrane region" description="Helical" evidence="1">
    <location>
        <begin position="62"/>
        <end position="88"/>
    </location>
</feature>
<protein>
    <recommendedName>
        <fullName evidence="4">Membrane protein YqhR</fullName>
    </recommendedName>
</protein>
<name>A0A2N5H877_9BACI</name>
<keyword evidence="1" id="KW-0812">Transmembrane</keyword>
<proteinExistence type="predicted"/>
<dbReference type="AlphaFoldDB" id="A0A2N5H877"/>
<comment type="caution">
    <text evidence="2">The sequence shown here is derived from an EMBL/GenBank/DDBJ whole genome shotgun (WGS) entry which is preliminary data.</text>
</comment>
<feature type="transmembrane region" description="Helical" evidence="1">
    <location>
        <begin position="95"/>
        <end position="118"/>
    </location>
</feature>
<reference evidence="2 3" key="1">
    <citation type="submission" date="2017-11" db="EMBL/GenBank/DDBJ databases">
        <title>Comparitive Functional Genomics of Dry Heat Resistant strains isolated from the Viking Spacecraft.</title>
        <authorList>
            <person name="Seuylemezian A."/>
            <person name="Cooper K."/>
            <person name="Vaishampayan P."/>
        </authorList>
    </citation>
    <scope>NUCLEOTIDE SEQUENCE [LARGE SCALE GENOMIC DNA]</scope>
    <source>
        <strain evidence="2 3">V32-6</strain>
    </source>
</reference>
<accession>A0A2N5H877</accession>
<dbReference type="Proteomes" id="UP000234950">
    <property type="component" value="Unassembled WGS sequence"/>
</dbReference>
<gene>
    <name evidence="2" type="ORF">CVD27_24035</name>
</gene>
<dbReference type="RefSeq" id="WP_101651156.1">
    <property type="nucleotide sequence ID" value="NZ_PGVE01000090.1"/>
</dbReference>